<name>A0A8J7GP23_9ACTN</name>
<comment type="caution">
    <text evidence="4">The sequence shown here is derived from an EMBL/GenBank/DDBJ whole genome shotgun (WGS) entry which is preliminary data.</text>
</comment>
<dbReference type="InterPro" id="IPR008490">
    <property type="entry name" value="Transposase_InsH_N"/>
</dbReference>
<evidence type="ECO:0000313" key="5">
    <source>
        <dbReference type="Proteomes" id="UP000622552"/>
    </source>
</evidence>
<dbReference type="Pfam" id="PF01609">
    <property type="entry name" value="DDE_Tnp_1"/>
    <property type="match status" value="1"/>
</dbReference>
<dbReference type="Pfam" id="PF05598">
    <property type="entry name" value="DUF772"/>
    <property type="match status" value="1"/>
</dbReference>
<dbReference type="GO" id="GO:0003677">
    <property type="term" value="F:DNA binding"/>
    <property type="evidence" value="ECO:0007669"/>
    <property type="project" value="InterPro"/>
</dbReference>
<feature type="compositionally biased region" description="Basic residues" evidence="1">
    <location>
        <begin position="434"/>
        <end position="447"/>
    </location>
</feature>
<feature type="region of interest" description="Disordered" evidence="1">
    <location>
        <begin position="415"/>
        <end position="505"/>
    </location>
</feature>
<sequence>MTLSVESRAATYLLAPEKLVGWAVVVLGMLRSTTAWSASWDGLPQELLRLPVELAQVDGLLDDARFVEPFRPYFDSSRGRPSTPIDTYLRLMFLKFRFRLGYESLCREVGDSISWRRFCHLGLGERVPHPTTLMKITTRCGAAAVARLNEALLDKAVEGKVLRVGKVRADTTVVSANVEHPTDSGLLAKAVTKTSRLVRRIKAAGGAPRTRCPDRSRAAGRRARQIASRLRLRVGKDEAQQIVRRITGELADLAEHVSADADAVLRNAFRALSKARGPVAGRLRRAADELASLLARTGQIITQTRSRLAGVMPDSATRVISLHDVDARPIVRGRLGKPVEFGFKAQVVDNEDGIILDHTIELGNPADAPQLAPAIARIAARAGRVPRAVAADRGYGEARVEAALHDLGVRIVAIPRKGQPGPARQAVGETTRFPRPHQVAHRLRRTHQPPQTPIRMGPRPPRRPRRRPHLVRTRRLHPQPHQNQRPDSLNNPKGPDNTRRHHPNS</sequence>
<evidence type="ECO:0000259" key="3">
    <source>
        <dbReference type="Pfam" id="PF05598"/>
    </source>
</evidence>
<dbReference type="NCBIfam" id="NF033593">
    <property type="entry name" value="transpos_ISNCY_1"/>
    <property type="match status" value="1"/>
</dbReference>
<evidence type="ECO:0000259" key="2">
    <source>
        <dbReference type="Pfam" id="PF01609"/>
    </source>
</evidence>
<gene>
    <name evidence="4" type="ORF">IW245_002453</name>
</gene>
<dbReference type="EMBL" id="JADOUF010000001">
    <property type="protein sequence ID" value="MBG6136259.1"/>
    <property type="molecule type" value="Genomic_DNA"/>
</dbReference>
<evidence type="ECO:0000313" key="4">
    <source>
        <dbReference type="EMBL" id="MBG6136259.1"/>
    </source>
</evidence>
<feature type="compositionally biased region" description="Polar residues" evidence="1">
    <location>
        <begin position="480"/>
        <end position="491"/>
    </location>
</feature>
<reference evidence="4" key="1">
    <citation type="submission" date="2020-11" db="EMBL/GenBank/DDBJ databases">
        <title>Sequencing the genomes of 1000 actinobacteria strains.</title>
        <authorList>
            <person name="Klenk H.-P."/>
        </authorList>
    </citation>
    <scope>NUCLEOTIDE SEQUENCE</scope>
    <source>
        <strain evidence="4">DSM 45356</strain>
    </source>
</reference>
<dbReference type="InterPro" id="IPR002559">
    <property type="entry name" value="Transposase_11"/>
</dbReference>
<dbReference type="Proteomes" id="UP000622552">
    <property type="component" value="Unassembled WGS sequence"/>
</dbReference>
<feature type="domain" description="Transposase InsH N-terminal" evidence="3">
    <location>
        <begin position="53"/>
        <end position="138"/>
    </location>
</feature>
<dbReference type="AlphaFoldDB" id="A0A8J7GP23"/>
<feature type="compositionally biased region" description="Basic residues" evidence="1">
    <location>
        <begin position="460"/>
        <end position="478"/>
    </location>
</feature>
<dbReference type="GO" id="GO:0004803">
    <property type="term" value="F:transposase activity"/>
    <property type="evidence" value="ECO:0007669"/>
    <property type="project" value="InterPro"/>
</dbReference>
<protein>
    <submittedName>
        <fullName evidence="4">IS5 family transposase</fullName>
    </submittedName>
</protein>
<proteinExistence type="predicted"/>
<accession>A0A8J7GP23</accession>
<dbReference type="PANTHER" id="PTHR33803:SF3">
    <property type="entry name" value="BLL1974 PROTEIN"/>
    <property type="match status" value="1"/>
</dbReference>
<dbReference type="PANTHER" id="PTHR33803">
    <property type="entry name" value="IS1478 TRANSPOSASE"/>
    <property type="match status" value="1"/>
</dbReference>
<keyword evidence="5" id="KW-1185">Reference proteome</keyword>
<dbReference type="GO" id="GO:0006313">
    <property type="term" value="P:DNA transposition"/>
    <property type="evidence" value="ECO:0007669"/>
    <property type="project" value="InterPro"/>
</dbReference>
<feature type="domain" description="Transposase IS4-like" evidence="2">
    <location>
        <begin position="340"/>
        <end position="428"/>
    </location>
</feature>
<organism evidence="4 5">
    <name type="scientific">Longispora fulva</name>
    <dbReference type="NCBI Taxonomy" id="619741"/>
    <lineage>
        <taxon>Bacteria</taxon>
        <taxon>Bacillati</taxon>
        <taxon>Actinomycetota</taxon>
        <taxon>Actinomycetes</taxon>
        <taxon>Micromonosporales</taxon>
        <taxon>Micromonosporaceae</taxon>
        <taxon>Longispora</taxon>
    </lineage>
</organism>
<evidence type="ECO:0000256" key="1">
    <source>
        <dbReference type="SAM" id="MobiDB-lite"/>
    </source>
</evidence>